<evidence type="ECO:0000313" key="1">
    <source>
        <dbReference type="EMBL" id="KAH7989307.1"/>
    </source>
</evidence>
<reference evidence="1" key="1">
    <citation type="submission" date="2021-08" db="EMBL/GenBank/DDBJ databases">
        <title>The first chromosome-level gecko genome reveals the dynamic sex chromosomes of Neotropical dwarf geckos (Sphaerodactylidae: Sphaerodactylus).</title>
        <authorList>
            <person name="Pinto B.J."/>
            <person name="Keating S.E."/>
            <person name="Gamble T."/>
        </authorList>
    </citation>
    <scope>NUCLEOTIDE SEQUENCE</scope>
    <source>
        <strain evidence="1">TG3544</strain>
    </source>
</reference>
<evidence type="ECO:0000313" key="2">
    <source>
        <dbReference type="Proteomes" id="UP000827872"/>
    </source>
</evidence>
<proteinExistence type="predicted"/>
<accession>A0ACB8E9U7</accession>
<keyword evidence="2" id="KW-1185">Reference proteome</keyword>
<dbReference type="Proteomes" id="UP000827872">
    <property type="component" value="Linkage Group LG14"/>
</dbReference>
<sequence>MELKQYYSGTKKRSGDSGVEPDRNLLSKEQRDQRISLFLRDFDQQAKDHLQVMKQDLEALLQTAEKAFRVELLTRPLVLRRMRRKDLIRECQGASTREDLNLVVRLCVADLKEEEAAATVVAAATANDCSMGEGPNPKLLRTGSKRVKVTTIVEYKDAKEESGPKTKKTPQKILKTKSLASLASALKGKQGTSRSVCSTPNMRNPNKACTLQRSASASKYIPLGSKRHPQRGFLNGTSASERTFGVAVRSASMPHEKAVPFVNIPLADGQTLCLANDDLKNLNREMLNDDTVQHIHTLVYGSTVDNFSLCEALISDGMGHPFCFVFNGLYINKPCISS</sequence>
<dbReference type="EMBL" id="CM037627">
    <property type="protein sequence ID" value="KAH7989307.1"/>
    <property type="molecule type" value="Genomic_DNA"/>
</dbReference>
<organism evidence="1 2">
    <name type="scientific">Sphaerodactylus townsendi</name>
    <dbReference type="NCBI Taxonomy" id="933632"/>
    <lineage>
        <taxon>Eukaryota</taxon>
        <taxon>Metazoa</taxon>
        <taxon>Chordata</taxon>
        <taxon>Craniata</taxon>
        <taxon>Vertebrata</taxon>
        <taxon>Euteleostomi</taxon>
        <taxon>Lepidosauria</taxon>
        <taxon>Squamata</taxon>
        <taxon>Bifurcata</taxon>
        <taxon>Gekkota</taxon>
        <taxon>Sphaerodactylidae</taxon>
        <taxon>Sphaerodactylus</taxon>
    </lineage>
</organism>
<gene>
    <name evidence="1" type="ORF">K3G42_007266</name>
</gene>
<name>A0ACB8E9U7_9SAUR</name>
<protein>
    <submittedName>
        <fullName evidence="1">Uncharacterized protein</fullName>
    </submittedName>
</protein>
<comment type="caution">
    <text evidence="1">The sequence shown here is derived from an EMBL/GenBank/DDBJ whole genome shotgun (WGS) entry which is preliminary data.</text>
</comment>